<dbReference type="EMBL" id="JANCYU010000002">
    <property type="protein sequence ID" value="KAK4522254.1"/>
    <property type="molecule type" value="Genomic_DNA"/>
</dbReference>
<evidence type="ECO:0000256" key="10">
    <source>
        <dbReference type="ARBA" id="ARBA00031499"/>
    </source>
</evidence>
<evidence type="ECO:0000256" key="2">
    <source>
        <dbReference type="ARBA" id="ARBA00012832"/>
    </source>
</evidence>
<evidence type="ECO:0000313" key="13">
    <source>
        <dbReference type="Proteomes" id="UP001300502"/>
    </source>
</evidence>
<dbReference type="Gene3D" id="3.40.50.620">
    <property type="entry name" value="HUPs"/>
    <property type="match status" value="1"/>
</dbReference>
<sequence length="598" mass="70894">MFWTTTSRVTGHFFRCLTTNIVRLGVECQTKCCINIHGHNRRYSQFQPFIRNSLVDGEQDNVQPLTYPTDRGSSFLSWYICGPTVYDEAHIGHARTYVTFDIIRRILEDYFHYRIFLAMGITDIDDKIIDKARESQTSVSDITRKYTNHFFRDMKALGVRFPDAILPVSQHISTIISFIQKLIDKNMAYVTESGVYFAVGRFPYRYGRLRSVDSTSGATWVESTNTQYVQHKRDTRDFVLWKRCQKEDEPGWPSPWMDKGRPGWHVECSAMIHSLFGSELDIHGGGIDLLFPHHENELAQCCAYLEREHWCRYWLHTGHVSIAGRKMSKSLKNFITIQEMLSSQEMSALEFRMFCLLHHYQSPVEYGKEQIEEAKQTWKRLLEWQHRCRWFLSRQNIENCTLLSPTKEEMSDRQQLMEWKTQIAKYLCMNFNTPAVVQLLLVQCRNMHRWMDEWESDTNHRIQTMTRLGILKDAYRYIHQLMDIFGLQLSNYKEQETFHSRDTEWIEIVAKFRQQLRTMLKDSTIDDTQQLRKRIFHLCDVVRDVEMAKMNVQLKDDKNDAYHWNYMPTPKDYKQSKICFSLEETGDSNWIKDGSSSK</sequence>
<dbReference type="PRINTS" id="PR00983">
    <property type="entry name" value="TRNASYNTHCYS"/>
</dbReference>
<dbReference type="EC" id="6.1.1.16" evidence="2"/>
<keyword evidence="4" id="KW-0479">Metal-binding</keyword>
<dbReference type="GO" id="GO:0046872">
    <property type="term" value="F:metal ion binding"/>
    <property type="evidence" value="ECO:0007669"/>
    <property type="project" value="UniProtKB-KW"/>
</dbReference>
<dbReference type="Pfam" id="PF01406">
    <property type="entry name" value="tRNA-synt_1e"/>
    <property type="match status" value="1"/>
</dbReference>
<dbReference type="GO" id="GO:0005524">
    <property type="term" value="F:ATP binding"/>
    <property type="evidence" value="ECO:0007669"/>
    <property type="project" value="UniProtKB-KW"/>
</dbReference>
<keyword evidence="13" id="KW-1185">Reference proteome</keyword>
<dbReference type="NCBIfam" id="TIGR00435">
    <property type="entry name" value="cysS"/>
    <property type="match status" value="1"/>
</dbReference>
<evidence type="ECO:0000256" key="5">
    <source>
        <dbReference type="ARBA" id="ARBA00022741"/>
    </source>
</evidence>
<keyword evidence="7" id="KW-0067">ATP-binding</keyword>
<keyword evidence="3" id="KW-0436">Ligase</keyword>
<dbReference type="SUPFAM" id="SSF47323">
    <property type="entry name" value="Anticodon-binding domain of a subclass of class I aminoacyl-tRNA synthetases"/>
    <property type="match status" value="1"/>
</dbReference>
<evidence type="ECO:0000256" key="3">
    <source>
        <dbReference type="ARBA" id="ARBA00022598"/>
    </source>
</evidence>
<dbReference type="PANTHER" id="PTHR10890:SF3">
    <property type="entry name" value="CYSTEINE--TRNA LIGASE, CYTOPLASMIC"/>
    <property type="match status" value="1"/>
</dbReference>
<dbReference type="Proteomes" id="UP001300502">
    <property type="component" value="Unassembled WGS sequence"/>
</dbReference>
<dbReference type="Gene3D" id="1.20.120.1910">
    <property type="entry name" value="Cysteine-tRNA ligase, C-terminal anti-codon recognition domain"/>
    <property type="match status" value="1"/>
</dbReference>
<dbReference type="InterPro" id="IPR032678">
    <property type="entry name" value="tRNA-synt_1_cat_dom"/>
</dbReference>
<dbReference type="InterPro" id="IPR015803">
    <property type="entry name" value="Cys-tRNA-ligase"/>
</dbReference>
<accession>A0AAV9I5T2</accession>
<evidence type="ECO:0000256" key="9">
    <source>
        <dbReference type="ARBA" id="ARBA00023146"/>
    </source>
</evidence>
<dbReference type="AlphaFoldDB" id="A0AAV9I5T2"/>
<keyword evidence="8" id="KW-0648">Protein biosynthesis</keyword>
<dbReference type="GO" id="GO:0004817">
    <property type="term" value="F:cysteine-tRNA ligase activity"/>
    <property type="evidence" value="ECO:0007669"/>
    <property type="project" value="UniProtKB-EC"/>
</dbReference>
<reference evidence="12 13" key="1">
    <citation type="submission" date="2022-07" db="EMBL/GenBank/DDBJ databases">
        <title>Genome-wide signatures of adaptation to extreme environments.</title>
        <authorList>
            <person name="Cho C.H."/>
            <person name="Yoon H.S."/>
        </authorList>
    </citation>
    <scope>NUCLEOTIDE SEQUENCE [LARGE SCALE GENOMIC DNA]</scope>
    <source>
        <strain evidence="12 13">108.79 E11</strain>
    </source>
</reference>
<evidence type="ECO:0000259" key="11">
    <source>
        <dbReference type="Pfam" id="PF01406"/>
    </source>
</evidence>
<protein>
    <recommendedName>
        <fullName evidence="2">cysteine--tRNA ligase</fullName>
        <ecNumber evidence="2">6.1.1.16</ecNumber>
    </recommendedName>
    <alternativeName>
        <fullName evidence="10">Cysteinyl-tRNA synthetase</fullName>
    </alternativeName>
</protein>
<dbReference type="InterPro" id="IPR009080">
    <property type="entry name" value="tRNAsynth_Ia_anticodon-bd"/>
</dbReference>
<dbReference type="InterPro" id="IPR014729">
    <property type="entry name" value="Rossmann-like_a/b/a_fold"/>
</dbReference>
<gene>
    <name evidence="12" type="ORF">GAYE_HPEPCTG121G0134</name>
</gene>
<organism evidence="12 13">
    <name type="scientific">Galdieria yellowstonensis</name>
    <dbReference type="NCBI Taxonomy" id="3028027"/>
    <lineage>
        <taxon>Eukaryota</taxon>
        <taxon>Rhodophyta</taxon>
        <taxon>Bangiophyceae</taxon>
        <taxon>Galdieriales</taxon>
        <taxon>Galdieriaceae</taxon>
        <taxon>Galdieria</taxon>
    </lineage>
</organism>
<dbReference type="CDD" id="cd00672">
    <property type="entry name" value="CysRS_core"/>
    <property type="match status" value="1"/>
</dbReference>
<evidence type="ECO:0000256" key="7">
    <source>
        <dbReference type="ARBA" id="ARBA00022840"/>
    </source>
</evidence>
<evidence type="ECO:0000313" key="12">
    <source>
        <dbReference type="EMBL" id="KAK4522254.1"/>
    </source>
</evidence>
<feature type="domain" description="tRNA synthetases class I catalytic" evidence="11">
    <location>
        <begin position="76"/>
        <end position="375"/>
    </location>
</feature>
<dbReference type="SUPFAM" id="SSF52374">
    <property type="entry name" value="Nucleotidylyl transferase"/>
    <property type="match status" value="1"/>
</dbReference>
<evidence type="ECO:0000256" key="6">
    <source>
        <dbReference type="ARBA" id="ARBA00022833"/>
    </source>
</evidence>
<comment type="caution">
    <text evidence="12">The sequence shown here is derived from an EMBL/GenBank/DDBJ whole genome shotgun (WGS) entry which is preliminary data.</text>
</comment>
<proteinExistence type="inferred from homology"/>
<keyword evidence="6" id="KW-0862">Zinc</keyword>
<dbReference type="InterPro" id="IPR024909">
    <property type="entry name" value="Cys-tRNA/MSH_ligase"/>
</dbReference>
<evidence type="ECO:0000256" key="1">
    <source>
        <dbReference type="ARBA" id="ARBA00001947"/>
    </source>
</evidence>
<keyword evidence="9" id="KW-0030">Aminoacyl-tRNA synthetase</keyword>
<evidence type="ECO:0000256" key="4">
    <source>
        <dbReference type="ARBA" id="ARBA00022723"/>
    </source>
</evidence>
<dbReference type="PANTHER" id="PTHR10890">
    <property type="entry name" value="CYSTEINYL-TRNA SYNTHETASE"/>
    <property type="match status" value="1"/>
</dbReference>
<keyword evidence="5" id="KW-0547">Nucleotide-binding</keyword>
<name>A0AAV9I5T2_9RHOD</name>
<dbReference type="GO" id="GO:0006423">
    <property type="term" value="P:cysteinyl-tRNA aminoacylation"/>
    <property type="evidence" value="ECO:0007669"/>
    <property type="project" value="InterPro"/>
</dbReference>
<evidence type="ECO:0000256" key="8">
    <source>
        <dbReference type="ARBA" id="ARBA00022917"/>
    </source>
</evidence>
<dbReference type="GO" id="GO:0005737">
    <property type="term" value="C:cytoplasm"/>
    <property type="evidence" value="ECO:0007669"/>
    <property type="project" value="TreeGrafter"/>
</dbReference>
<dbReference type="HAMAP" id="MF_00041">
    <property type="entry name" value="Cys_tRNA_synth"/>
    <property type="match status" value="1"/>
</dbReference>
<comment type="cofactor">
    <cofactor evidence="1">
        <name>Zn(2+)</name>
        <dbReference type="ChEBI" id="CHEBI:29105"/>
    </cofactor>
</comment>